<evidence type="ECO:0000256" key="3">
    <source>
        <dbReference type="PROSITE-ProRule" id="PRU00169"/>
    </source>
</evidence>
<dbReference type="Pfam" id="PF00072">
    <property type="entry name" value="Response_reg"/>
    <property type="match status" value="1"/>
</dbReference>
<keyword evidence="1 3" id="KW-0597">Phosphoprotein</keyword>
<comment type="caution">
    <text evidence="5">The sequence shown here is derived from an EMBL/GenBank/DDBJ whole genome shotgun (WGS) entry which is preliminary data.</text>
</comment>
<dbReference type="InterPro" id="IPR008207">
    <property type="entry name" value="Sig_transdc_His_kin_Hpt_dom"/>
</dbReference>
<dbReference type="SMART" id="SM00448">
    <property type="entry name" value="REC"/>
    <property type="match status" value="1"/>
</dbReference>
<dbReference type="AlphaFoldDB" id="A0A4V1N0R4"/>
<dbReference type="InterPro" id="IPR050595">
    <property type="entry name" value="Bact_response_regulator"/>
</dbReference>
<dbReference type="Gene3D" id="1.20.120.160">
    <property type="entry name" value="HPT domain"/>
    <property type="match status" value="1"/>
</dbReference>
<dbReference type="PROSITE" id="PS50110">
    <property type="entry name" value="RESPONSE_REGULATORY"/>
    <property type="match status" value="1"/>
</dbReference>
<accession>A0A4V1N0R4</accession>
<evidence type="ECO:0000313" key="6">
    <source>
        <dbReference type="Proteomes" id="UP000289784"/>
    </source>
</evidence>
<keyword evidence="6" id="KW-1185">Reference proteome</keyword>
<dbReference type="PANTHER" id="PTHR44591:SF21">
    <property type="entry name" value="TWO-COMPONENT RESPONSE REGULATOR"/>
    <property type="match status" value="1"/>
</dbReference>
<dbReference type="InterPro" id="IPR036641">
    <property type="entry name" value="HPT_dom_sf"/>
</dbReference>
<dbReference type="PANTHER" id="PTHR44591">
    <property type="entry name" value="STRESS RESPONSE REGULATOR PROTEIN 1"/>
    <property type="match status" value="1"/>
</dbReference>
<evidence type="ECO:0000256" key="1">
    <source>
        <dbReference type="ARBA" id="ARBA00022553"/>
    </source>
</evidence>
<dbReference type="OrthoDB" id="5966285at2"/>
<dbReference type="Proteomes" id="UP000289784">
    <property type="component" value="Unassembled WGS sequence"/>
</dbReference>
<proteinExistence type="predicted"/>
<dbReference type="SUPFAM" id="SSF47226">
    <property type="entry name" value="Histidine-containing phosphotransfer domain, HPT domain"/>
    <property type="match status" value="1"/>
</dbReference>
<dbReference type="EMBL" id="SAWZ01000011">
    <property type="protein sequence ID" value="RXR00938.1"/>
    <property type="molecule type" value="Genomic_DNA"/>
</dbReference>
<dbReference type="GO" id="GO:0004672">
    <property type="term" value="F:protein kinase activity"/>
    <property type="evidence" value="ECO:0007669"/>
    <property type="project" value="UniProtKB-ARBA"/>
</dbReference>
<evidence type="ECO:0000313" key="5">
    <source>
        <dbReference type="EMBL" id="RXR00938.1"/>
    </source>
</evidence>
<dbReference type="InterPro" id="IPR001789">
    <property type="entry name" value="Sig_transdc_resp-reg_receiver"/>
</dbReference>
<name>A0A4V1N0R4_9GAMM</name>
<feature type="domain" description="Response regulatory" evidence="4">
    <location>
        <begin position="7"/>
        <end position="119"/>
    </location>
</feature>
<dbReference type="InterPro" id="IPR011006">
    <property type="entry name" value="CheY-like_superfamily"/>
</dbReference>
<reference evidence="5 6" key="1">
    <citation type="submission" date="2019-01" db="EMBL/GenBank/DDBJ databases">
        <title>Pseudoxanthomonas composti sp. nov., isolated from compost.</title>
        <authorList>
            <person name="Yang G."/>
        </authorList>
    </citation>
    <scope>NUCLEOTIDE SEQUENCE [LARGE SCALE GENOMIC DNA]</scope>
    <source>
        <strain evidence="5 6">GSS15</strain>
    </source>
</reference>
<keyword evidence="2" id="KW-0902">Two-component regulatory system</keyword>
<evidence type="ECO:0000259" key="4">
    <source>
        <dbReference type="PROSITE" id="PS50110"/>
    </source>
</evidence>
<dbReference type="SUPFAM" id="SSF52172">
    <property type="entry name" value="CheY-like"/>
    <property type="match status" value="1"/>
</dbReference>
<dbReference type="GO" id="GO:0000160">
    <property type="term" value="P:phosphorelay signal transduction system"/>
    <property type="evidence" value="ECO:0007669"/>
    <property type="project" value="UniProtKB-KW"/>
</dbReference>
<dbReference type="CDD" id="cd00156">
    <property type="entry name" value="REC"/>
    <property type="match status" value="1"/>
</dbReference>
<sequence length="237" mass="24575">MLGMTVRILLVEDDPISRQFLCHALDALPAEVVCAQTQAEALRAAGPFGLYLIDANLPDGSGSALLEQLRAGAPEVPALAHTADDSAALHSGLCKAGFAGVVRKPIQAEALRDVVRQAMGMPTHAQAPLPLHTCSEGAPDWDDEAALKALGGNPANLATLRGMFLGELALQRDGVLAALRAGDTAGAHSQLHRLKASCGFVGAARLRLAAEQLDQALPGDAALPAFEEACRTVLASR</sequence>
<dbReference type="Gene3D" id="3.40.50.2300">
    <property type="match status" value="1"/>
</dbReference>
<protein>
    <submittedName>
        <fullName evidence="5">Response regulator</fullName>
    </submittedName>
</protein>
<gene>
    <name evidence="5" type="ORF">EPA99_16785</name>
</gene>
<organism evidence="5 6">
    <name type="scientific">Pseudoxanthomonas composti</name>
    <dbReference type="NCBI Taxonomy" id="2137479"/>
    <lineage>
        <taxon>Bacteria</taxon>
        <taxon>Pseudomonadati</taxon>
        <taxon>Pseudomonadota</taxon>
        <taxon>Gammaproteobacteria</taxon>
        <taxon>Lysobacterales</taxon>
        <taxon>Lysobacteraceae</taxon>
        <taxon>Pseudoxanthomonas</taxon>
    </lineage>
</organism>
<dbReference type="Pfam" id="PF01627">
    <property type="entry name" value="Hpt"/>
    <property type="match status" value="1"/>
</dbReference>
<feature type="modified residue" description="4-aspartylphosphate" evidence="3">
    <location>
        <position position="54"/>
    </location>
</feature>
<evidence type="ECO:0000256" key="2">
    <source>
        <dbReference type="ARBA" id="ARBA00023012"/>
    </source>
</evidence>